<evidence type="ECO:0000313" key="1">
    <source>
        <dbReference type="EMBL" id="ACN15898.1"/>
    </source>
</evidence>
<accession>C0QJ85</accession>
<evidence type="ECO:0000313" key="2">
    <source>
        <dbReference type="Proteomes" id="UP000000442"/>
    </source>
</evidence>
<dbReference type="EMBL" id="CP001087">
    <property type="protein sequence ID" value="ACN15898.1"/>
    <property type="molecule type" value="Genomic_DNA"/>
</dbReference>
<dbReference type="HOGENOM" id="CLU_3098072_0_0_7"/>
<protein>
    <submittedName>
        <fullName evidence="1">Uncharacterized protein</fullName>
    </submittedName>
</protein>
<dbReference type="AlphaFoldDB" id="C0QJ85"/>
<dbReference type="Proteomes" id="UP000000442">
    <property type="component" value="Chromosome"/>
</dbReference>
<proteinExistence type="predicted"/>
<keyword evidence="2" id="KW-1185">Reference proteome</keyword>
<reference evidence="1 2" key="1">
    <citation type="journal article" date="2009" name="Environ. Microbiol.">
        <title>Genome sequence of Desulfobacterium autotrophicum HRM2, a marine sulfate reducer oxidizing organic carbon completely to carbon dioxide.</title>
        <authorList>
            <person name="Strittmatter A.W."/>
            <person name="Liesegang H."/>
            <person name="Rabus R."/>
            <person name="Decker I."/>
            <person name="Amann J."/>
            <person name="Andres S."/>
            <person name="Henne A."/>
            <person name="Fricke W.F."/>
            <person name="Martinez-Arias R."/>
            <person name="Bartels D."/>
            <person name="Goesmann A."/>
            <person name="Krause L."/>
            <person name="Puehler A."/>
            <person name="Klenk H.P."/>
            <person name="Richter M."/>
            <person name="Schuler M."/>
            <person name="Gloeckner F.O."/>
            <person name="Meyerdierks A."/>
            <person name="Gottschalk G."/>
            <person name="Amann R."/>
        </authorList>
    </citation>
    <scope>NUCLEOTIDE SEQUENCE [LARGE SCALE GENOMIC DNA]</scope>
    <source>
        <strain evidence="2">ATCC 43914 / DSM 3382 / HRM2</strain>
    </source>
</reference>
<name>C0QJ85_DESAH</name>
<gene>
    <name evidence="1" type="ordered locus">HRM2_28090</name>
</gene>
<sequence>MANNGKSVCFHSQCETTFRTFLGSHFLATPGTLDLINHLYLLQLKGAPRGN</sequence>
<dbReference type="KEGG" id="dat:HRM2_28090"/>
<organism evidence="1 2">
    <name type="scientific">Desulforapulum autotrophicum (strain ATCC 43914 / DSM 3382 / VKM B-1955 / HRM2)</name>
    <name type="common">Desulfobacterium autotrophicum</name>
    <dbReference type="NCBI Taxonomy" id="177437"/>
    <lineage>
        <taxon>Bacteria</taxon>
        <taxon>Pseudomonadati</taxon>
        <taxon>Thermodesulfobacteriota</taxon>
        <taxon>Desulfobacteria</taxon>
        <taxon>Desulfobacterales</taxon>
        <taxon>Desulfobacteraceae</taxon>
        <taxon>Desulforapulum</taxon>
    </lineage>
</organism>